<dbReference type="PANTHER" id="PTHR45676">
    <property type="entry name" value="RING-H2 FINGER PROTEIN ATL51-RELATED"/>
    <property type="match status" value="1"/>
</dbReference>
<evidence type="ECO:0000259" key="3">
    <source>
        <dbReference type="PROSITE" id="PS50089"/>
    </source>
</evidence>
<dbReference type="SMART" id="SM00184">
    <property type="entry name" value="RING"/>
    <property type="match status" value="1"/>
</dbReference>
<dbReference type="InterPro" id="IPR001841">
    <property type="entry name" value="Znf_RING"/>
</dbReference>
<feature type="domain" description="RING-type" evidence="3">
    <location>
        <begin position="212"/>
        <end position="254"/>
    </location>
</feature>
<organism evidence="4 5">
    <name type="scientific">Dactylonectria macrodidyma</name>
    <dbReference type="NCBI Taxonomy" id="307937"/>
    <lineage>
        <taxon>Eukaryota</taxon>
        <taxon>Fungi</taxon>
        <taxon>Dikarya</taxon>
        <taxon>Ascomycota</taxon>
        <taxon>Pezizomycotina</taxon>
        <taxon>Sordariomycetes</taxon>
        <taxon>Hypocreomycetidae</taxon>
        <taxon>Hypocreales</taxon>
        <taxon>Nectriaceae</taxon>
        <taxon>Dactylonectria</taxon>
    </lineage>
</organism>
<dbReference type="EMBL" id="JAGMUV010000031">
    <property type="protein sequence ID" value="KAH7114787.1"/>
    <property type="molecule type" value="Genomic_DNA"/>
</dbReference>
<reference evidence="4" key="1">
    <citation type="journal article" date="2021" name="Nat. Commun.">
        <title>Genetic determinants of endophytism in the Arabidopsis root mycobiome.</title>
        <authorList>
            <person name="Mesny F."/>
            <person name="Miyauchi S."/>
            <person name="Thiergart T."/>
            <person name="Pickel B."/>
            <person name="Atanasova L."/>
            <person name="Karlsson M."/>
            <person name="Huettel B."/>
            <person name="Barry K.W."/>
            <person name="Haridas S."/>
            <person name="Chen C."/>
            <person name="Bauer D."/>
            <person name="Andreopoulos W."/>
            <person name="Pangilinan J."/>
            <person name="LaButti K."/>
            <person name="Riley R."/>
            <person name="Lipzen A."/>
            <person name="Clum A."/>
            <person name="Drula E."/>
            <person name="Henrissat B."/>
            <person name="Kohler A."/>
            <person name="Grigoriev I.V."/>
            <person name="Martin F.M."/>
            <person name="Hacquard S."/>
        </authorList>
    </citation>
    <scope>NUCLEOTIDE SEQUENCE</scope>
    <source>
        <strain evidence="4">MPI-CAGE-AT-0147</strain>
    </source>
</reference>
<keyword evidence="1" id="KW-0863">Zinc-finger</keyword>
<dbReference type="AlphaFoldDB" id="A0A9P9D995"/>
<keyword evidence="5" id="KW-1185">Reference proteome</keyword>
<gene>
    <name evidence="4" type="ORF">EDB81DRAFT_820565</name>
</gene>
<dbReference type="GO" id="GO:0008270">
    <property type="term" value="F:zinc ion binding"/>
    <property type="evidence" value="ECO:0007669"/>
    <property type="project" value="UniProtKB-KW"/>
</dbReference>
<dbReference type="PROSITE" id="PS50089">
    <property type="entry name" value="ZF_RING_2"/>
    <property type="match status" value="1"/>
</dbReference>
<name>A0A9P9D995_9HYPO</name>
<evidence type="ECO:0000313" key="5">
    <source>
        <dbReference type="Proteomes" id="UP000738349"/>
    </source>
</evidence>
<dbReference type="Pfam" id="PF13639">
    <property type="entry name" value="zf-RING_2"/>
    <property type="match status" value="1"/>
</dbReference>
<dbReference type="InterPro" id="IPR013083">
    <property type="entry name" value="Znf_RING/FYVE/PHD"/>
</dbReference>
<sequence>MVYNRRNHKRPLNMPRTRVYHRGSNARSRMKSHAHLGIPNQYITISPTTFPSHSGWKEKASRPQQTSIALGTPQILLLQRPRPPGAKPYVFDSSCSAPALQAHDLSVMILPPASLTRGSKEPVSHDGPPRTAIVLSILVTILLFLSPFILSKTGIRRFFSQQQRDVPPRTRIVCLTPDALELMPIAKYRASRESKAKASQGSILPTDEFQTCSICTEDFLEDVNLRPLPCGHRFHPSCIDPWLLQRSVTCPLCRLSFAAGLTFIHSGVPARPRRVLFLTHLCAHRRHRPRVKFPLLIDSLSA</sequence>
<dbReference type="PANTHER" id="PTHR45676:SF41">
    <property type="entry name" value="RING-H2 FINGER PROTEIN ATL66"/>
    <property type="match status" value="1"/>
</dbReference>
<evidence type="ECO:0000313" key="4">
    <source>
        <dbReference type="EMBL" id="KAH7114787.1"/>
    </source>
</evidence>
<keyword evidence="1" id="KW-0479">Metal-binding</keyword>
<keyword evidence="1" id="KW-0862">Zinc</keyword>
<dbReference type="CDD" id="cd16454">
    <property type="entry name" value="RING-H2_PA-TM-RING"/>
    <property type="match status" value="1"/>
</dbReference>
<keyword evidence="2" id="KW-1133">Transmembrane helix</keyword>
<dbReference type="OrthoDB" id="8062037at2759"/>
<dbReference type="SUPFAM" id="SSF57850">
    <property type="entry name" value="RING/U-box"/>
    <property type="match status" value="1"/>
</dbReference>
<accession>A0A9P9D995</accession>
<keyword evidence="2" id="KW-0472">Membrane</keyword>
<comment type="caution">
    <text evidence="4">The sequence shown here is derived from an EMBL/GenBank/DDBJ whole genome shotgun (WGS) entry which is preliminary data.</text>
</comment>
<evidence type="ECO:0000256" key="1">
    <source>
        <dbReference type="PROSITE-ProRule" id="PRU00175"/>
    </source>
</evidence>
<keyword evidence="2" id="KW-0812">Transmembrane</keyword>
<proteinExistence type="predicted"/>
<dbReference type="GO" id="GO:0016567">
    <property type="term" value="P:protein ubiquitination"/>
    <property type="evidence" value="ECO:0007669"/>
    <property type="project" value="TreeGrafter"/>
</dbReference>
<dbReference type="Proteomes" id="UP000738349">
    <property type="component" value="Unassembled WGS sequence"/>
</dbReference>
<dbReference type="Gene3D" id="3.30.40.10">
    <property type="entry name" value="Zinc/RING finger domain, C3HC4 (zinc finger)"/>
    <property type="match status" value="1"/>
</dbReference>
<evidence type="ECO:0000256" key="2">
    <source>
        <dbReference type="SAM" id="Phobius"/>
    </source>
</evidence>
<feature type="transmembrane region" description="Helical" evidence="2">
    <location>
        <begin position="132"/>
        <end position="150"/>
    </location>
</feature>
<protein>
    <recommendedName>
        <fullName evidence="3">RING-type domain-containing protein</fullName>
    </recommendedName>
</protein>